<comment type="caution">
    <text evidence="2">The sequence shown here is derived from an EMBL/GenBank/DDBJ whole genome shotgun (WGS) entry which is preliminary data.</text>
</comment>
<reference evidence="2" key="1">
    <citation type="submission" date="2021-05" db="EMBL/GenBank/DDBJ databases">
        <title>The genome of the haptophyte Pavlova lutheri (Diacronema luteri, Pavlovales) - a model for lipid biosynthesis in eukaryotic algae.</title>
        <authorList>
            <person name="Hulatt C.J."/>
            <person name="Posewitz M.C."/>
        </authorList>
    </citation>
    <scope>NUCLEOTIDE SEQUENCE</scope>
    <source>
        <strain evidence="2">NIVA-4/92</strain>
    </source>
</reference>
<dbReference type="AlphaFoldDB" id="A0A8J5Y166"/>
<keyword evidence="3" id="KW-1185">Reference proteome</keyword>
<dbReference type="EMBL" id="JAGTXO010000002">
    <property type="protein sequence ID" value="KAG8469474.1"/>
    <property type="molecule type" value="Genomic_DNA"/>
</dbReference>
<protein>
    <submittedName>
        <fullName evidence="2">Uncharacterized protein</fullName>
    </submittedName>
</protein>
<name>A0A8J5Y166_DIALT</name>
<dbReference type="OMA" id="QAVDNNY"/>
<sequence>MYRATALAALVACASGFELAAVRPMRVSAFSAARAPSVVAPVAQRSSRAVMMAEEEVSPQESAIAVALTGAFLGIYVFDNIITAGVLAALASYLTTTDSQAGDIATSTGAFGFKTYKSIVKFAQEKDLLPKAKTVTDKVVSALQAVDNNYGITAKIDEKLLISDKVSAATDKLAEVKSTVTSKVDELSASLK</sequence>
<dbReference type="OrthoDB" id="10531763at2759"/>
<gene>
    <name evidence="2" type="ORF">KFE25_005929</name>
</gene>
<dbReference type="Proteomes" id="UP000751190">
    <property type="component" value="Unassembled WGS sequence"/>
</dbReference>
<accession>A0A8J5Y166</accession>
<organism evidence="2 3">
    <name type="scientific">Diacronema lutheri</name>
    <name type="common">Unicellular marine alga</name>
    <name type="synonym">Monochrysis lutheri</name>
    <dbReference type="NCBI Taxonomy" id="2081491"/>
    <lineage>
        <taxon>Eukaryota</taxon>
        <taxon>Haptista</taxon>
        <taxon>Haptophyta</taxon>
        <taxon>Pavlovophyceae</taxon>
        <taxon>Pavlovales</taxon>
        <taxon>Pavlovaceae</taxon>
        <taxon>Diacronema</taxon>
    </lineage>
</organism>
<keyword evidence="1" id="KW-0732">Signal</keyword>
<evidence type="ECO:0000313" key="3">
    <source>
        <dbReference type="Proteomes" id="UP000751190"/>
    </source>
</evidence>
<feature type="chain" id="PRO_5035315036" evidence="1">
    <location>
        <begin position="17"/>
        <end position="192"/>
    </location>
</feature>
<evidence type="ECO:0000256" key="1">
    <source>
        <dbReference type="SAM" id="SignalP"/>
    </source>
</evidence>
<proteinExistence type="predicted"/>
<feature type="signal peptide" evidence="1">
    <location>
        <begin position="1"/>
        <end position="16"/>
    </location>
</feature>
<evidence type="ECO:0000313" key="2">
    <source>
        <dbReference type="EMBL" id="KAG8469474.1"/>
    </source>
</evidence>